<accession>A0A6F9D9D4</accession>
<feature type="compositionally biased region" description="Polar residues" evidence="7">
    <location>
        <begin position="372"/>
        <end position="382"/>
    </location>
</feature>
<dbReference type="GO" id="GO:0006457">
    <property type="term" value="P:protein folding"/>
    <property type="evidence" value="ECO:0007669"/>
    <property type="project" value="TreeGrafter"/>
</dbReference>
<dbReference type="SMART" id="SM01071">
    <property type="entry name" value="CDC37_N"/>
    <property type="match status" value="1"/>
</dbReference>
<keyword evidence="4" id="KW-0143">Chaperone</keyword>
<feature type="region of interest" description="Disordered" evidence="7">
    <location>
        <begin position="1"/>
        <end position="28"/>
    </location>
</feature>
<feature type="compositionally biased region" description="Basic and acidic residues" evidence="7">
    <location>
        <begin position="1"/>
        <end position="14"/>
    </location>
</feature>
<evidence type="ECO:0000313" key="11">
    <source>
        <dbReference type="EMBL" id="CAB3229193.1"/>
    </source>
</evidence>
<evidence type="ECO:0000259" key="9">
    <source>
        <dbReference type="SMART" id="SM01070"/>
    </source>
</evidence>
<organism evidence="11">
    <name type="scientific">Phallusia mammillata</name>
    <dbReference type="NCBI Taxonomy" id="59560"/>
    <lineage>
        <taxon>Eukaryota</taxon>
        <taxon>Metazoa</taxon>
        <taxon>Chordata</taxon>
        <taxon>Tunicata</taxon>
        <taxon>Ascidiacea</taxon>
        <taxon>Phlebobranchia</taxon>
        <taxon>Ascidiidae</taxon>
        <taxon>Phallusia</taxon>
    </lineage>
</organism>
<dbReference type="Pfam" id="PF03234">
    <property type="entry name" value="CDC37_N"/>
    <property type="match status" value="1"/>
</dbReference>
<proteinExistence type="evidence at transcript level"/>
<sequence>MSRLDYSKWDHIEISDDEDDTHPNIDTPSLFRWRHQARVERMEEQKQSWEKLNKEKQEYKNKLSEVEKKLKKHDLNEAEMKKALMTKEEIAKQMHEFEAKEEELSKKDKLTPWNVDTICKEGFSKSVINKPKVEETKPKTDDEIYEEQKKFQEKHKEELQNFGMLSKAADSRKYLQDHPHLISDKAANYLVIWCIDLEVEEKRNLMERVAHQTIVLQFILQLAIQMKTDPRNCYNAFFNRIENEKADYMDSFFAELNSFIGRVKERAAVRVEEAMKRYKEEQRELELGPGGLHPVEVMESLPPKLQECFESQNLELLSEVISSMDPEQAAYHMKRCVDSGLWVPDAKNASVMKTPEADGNEAKITELDSEAQETPQTSSNAKNGDGTEV</sequence>
<dbReference type="GO" id="GO:0031072">
    <property type="term" value="F:heat shock protein binding"/>
    <property type="evidence" value="ECO:0007669"/>
    <property type="project" value="TreeGrafter"/>
</dbReference>
<evidence type="ECO:0000259" key="8">
    <source>
        <dbReference type="SMART" id="SM01069"/>
    </source>
</evidence>
<keyword evidence="3" id="KW-0963">Cytoplasm</keyword>
<dbReference type="EMBL" id="LR783758">
    <property type="protein sequence ID" value="CAB3229193.1"/>
    <property type="molecule type" value="mRNA"/>
</dbReference>
<dbReference type="AlphaFoldDB" id="A0A6F9D9D4"/>
<feature type="domain" description="Cdc37 N-terminal" evidence="10">
    <location>
        <begin position="3"/>
        <end position="126"/>
    </location>
</feature>
<feature type="coiled-coil region" evidence="6">
    <location>
        <begin position="39"/>
        <end position="107"/>
    </location>
</feature>
<dbReference type="PANTHER" id="PTHR12800">
    <property type="entry name" value="CDC37-RELATED"/>
    <property type="match status" value="1"/>
</dbReference>
<dbReference type="Gene3D" id="6.10.140.250">
    <property type="match status" value="1"/>
</dbReference>
<evidence type="ECO:0000256" key="6">
    <source>
        <dbReference type="SAM" id="Coils"/>
    </source>
</evidence>
<dbReference type="SMART" id="SM01070">
    <property type="entry name" value="CDC37_M"/>
    <property type="match status" value="1"/>
</dbReference>
<dbReference type="InterPro" id="IPR038189">
    <property type="entry name" value="Cdc37_Hsp90-bd_sf"/>
</dbReference>
<dbReference type="GO" id="GO:0050821">
    <property type="term" value="P:protein stabilization"/>
    <property type="evidence" value="ECO:0007669"/>
    <property type="project" value="TreeGrafter"/>
</dbReference>
<dbReference type="PANTHER" id="PTHR12800:SF4">
    <property type="entry name" value="HSP90 CO-CHAPERONE CDC37"/>
    <property type="match status" value="1"/>
</dbReference>
<dbReference type="GO" id="GO:0005737">
    <property type="term" value="C:cytoplasm"/>
    <property type="evidence" value="ECO:0007669"/>
    <property type="project" value="UniProtKB-SubCell"/>
</dbReference>
<dbReference type="InterPro" id="IPR013874">
    <property type="entry name" value="Cdc37_Hsp90-bd"/>
</dbReference>
<name>A0A6F9D9D4_9ASCI</name>
<dbReference type="GO" id="GO:0051087">
    <property type="term" value="F:protein-folding chaperone binding"/>
    <property type="evidence" value="ECO:0007669"/>
    <property type="project" value="TreeGrafter"/>
</dbReference>
<dbReference type="GO" id="GO:0051082">
    <property type="term" value="F:unfolded protein binding"/>
    <property type="evidence" value="ECO:0007669"/>
    <property type="project" value="TreeGrafter"/>
</dbReference>
<dbReference type="InterPro" id="IPR004918">
    <property type="entry name" value="Cdc37"/>
</dbReference>
<feature type="domain" description="Cdc37 C-terminal" evidence="8">
    <location>
        <begin position="286"/>
        <end position="375"/>
    </location>
</feature>
<evidence type="ECO:0000256" key="4">
    <source>
        <dbReference type="ARBA" id="ARBA00023186"/>
    </source>
</evidence>
<evidence type="ECO:0000256" key="3">
    <source>
        <dbReference type="ARBA" id="ARBA00022490"/>
    </source>
</evidence>
<comment type="similarity">
    <text evidence="2">Belongs to the CDC37 family.</text>
</comment>
<evidence type="ECO:0000256" key="7">
    <source>
        <dbReference type="SAM" id="MobiDB-lite"/>
    </source>
</evidence>
<dbReference type="InterPro" id="IPR013855">
    <property type="entry name" value="Cdc37_N_dom"/>
</dbReference>
<feature type="domain" description="Cdc37 Hsp90 binding" evidence="9">
    <location>
        <begin position="124"/>
        <end position="282"/>
    </location>
</feature>
<feature type="region of interest" description="Disordered" evidence="7">
    <location>
        <begin position="352"/>
        <end position="389"/>
    </location>
</feature>
<dbReference type="FunFam" id="1.20.58.610:FF:000001">
    <property type="entry name" value="Hsp90 co-chaperone Cdc37-like 1"/>
    <property type="match status" value="1"/>
</dbReference>
<dbReference type="Gene3D" id="1.20.58.610">
    <property type="entry name" value="Cdc37, Hsp90 binding domain"/>
    <property type="match status" value="1"/>
</dbReference>
<dbReference type="Pfam" id="PF08564">
    <property type="entry name" value="CDC37_C"/>
    <property type="match status" value="1"/>
</dbReference>
<evidence type="ECO:0000256" key="1">
    <source>
        <dbReference type="ARBA" id="ARBA00004496"/>
    </source>
</evidence>
<protein>
    <recommendedName>
        <fullName evidence="5">Hsp90 chaperone protein kinase-targeting subunit</fullName>
    </recommendedName>
</protein>
<dbReference type="Pfam" id="PF08565">
    <property type="entry name" value="CDC37_M"/>
    <property type="match status" value="1"/>
</dbReference>
<reference evidence="11" key="1">
    <citation type="submission" date="2020-04" db="EMBL/GenBank/DDBJ databases">
        <authorList>
            <person name="Neveu A P."/>
        </authorList>
    </citation>
    <scope>NUCLEOTIDE SEQUENCE</scope>
    <source>
        <tissue evidence="11">Whole embryo</tissue>
    </source>
</reference>
<evidence type="ECO:0000256" key="2">
    <source>
        <dbReference type="ARBA" id="ARBA00006222"/>
    </source>
</evidence>
<dbReference type="SUPFAM" id="SSF101391">
    <property type="entry name" value="Hsp90 co-chaperone CDC37"/>
    <property type="match status" value="1"/>
</dbReference>
<dbReference type="InterPro" id="IPR013873">
    <property type="entry name" value="Cdc37_C"/>
</dbReference>
<comment type="subcellular location">
    <subcellularLocation>
        <location evidence="1">Cytoplasm</location>
    </subcellularLocation>
</comment>
<dbReference type="SMART" id="SM01069">
    <property type="entry name" value="CDC37_C"/>
    <property type="match status" value="1"/>
</dbReference>
<dbReference type="GO" id="GO:0019901">
    <property type="term" value="F:protein kinase binding"/>
    <property type="evidence" value="ECO:0007669"/>
    <property type="project" value="InterPro"/>
</dbReference>
<evidence type="ECO:0000256" key="5">
    <source>
        <dbReference type="ARBA" id="ARBA00031396"/>
    </source>
</evidence>
<evidence type="ECO:0000259" key="10">
    <source>
        <dbReference type="SMART" id="SM01071"/>
    </source>
</evidence>
<gene>
    <name evidence="11" type="primary">Cdc37</name>
</gene>
<keyword evidence="6" id="KW-0175">Coiled coil</keyword>